<organism evidence="7 8">
    <name type="scientific">Bionectria ochroleuca</name>
    <name type="common">Gliocladium roseum</name>
    <dbReference type="NCBI Taxonomy" id="29856"/>
    <lineage>
        <taxon>Eukaryota</taxon>
        <taxon>Fungi</taxon>
        <taxon>Dikarya</taxon>
        <taxon>Ascomycota</taxon>
        <taxon>Pezizomycotina</taxon>
        <taxon>Sordariomycetes</taxon>
        <taxon>Hypocreomycetidae</taxon>
        <taxon>Hypocreales</taxon>
        <taxon>Bionectriaceae</taxon>
        <taxon>Clonostachys</taxon>
    </lineage>
</organism>
<keyword evidence="8" id="KW-1185">Reference proteome</keyword>
<dbReference type="Gene3D" id="3.40.462.20">
    <property type="match status" value="1"/>
</dbReference>
<dbReference type="Gene3D" id="3.30.43.10">
    <property type="entry name" value="Uridine Diphospho-n-acetylenolpyruvylglucosamine Reductase, domain 2"/>
    <property type="match status" value="1"/>
</dbReference>
<evidence type="ECO:0000256" key="4">
    <source>
        <dbReference type="ARBA" id="ARBA00022827"/>
    </source>
</evidence>
<protein>
    <recommendedName>
        <fullName evidence="6">FAD-binding PCMH-type domain-containing protein</fullName>
    </recommendedName>
</protein>
<dbReference type="InterPro" id="IPR016166">
    <property type="entry name" value="FAD-bd_PCMH"/>
</dbReference>
<name>A0ABY6UJ77_BIOOC</name>
<gene>
    <name evidence="7" type="ORF">CLO192961_LOCUS300606</name>
</gene>
<evidence type="ECO:0000256" key="2">
    <source>
        <dbReference type="ARBA" id="ARBA00005466"/>
    </source>
</evidence>
<evidence type="ECO:0000313" key="8">
    <source>
        <dbReference type="Proteomes" id="UP000766486"/>
    </source>
</evidence>
<proteinExistence type="inferred from homology"/>
<dbReference type="Gene3D" id="3.30.465.10">
    <property type="match status" value="1"/>
</dbReference>
<keyword evidence="3" id="KW-0285">Flavoprotein</keyword>
<comment type="caution">
    <text evidence="7">The sequence shown here is derived from an EMBL/GenBank/DDBJ whole genome shotgun (WGS) entry which is preliminary data.</text>
</comment>
<sequence>MSSKLVSDDLPIIWKNDSRYEAARTRVFPQNHPARFPKAVVRPTKLEHIIEAVKLAKSLGVRVSVRSGGHSWASWSIRHDTILIDLVDYKCTEYHRESEILEASPSTTSQETCEFLDSYGRFVPAGHCGEVGLGGFILQGGMGLNARGDGWLCSYLIGIEVVNDEGEVLYCDEEQNEDLFWAARGSGPGFPAIVTKFFLKTRPSSPVHRRSMLVYPIAAYDVVMKWFLKVGSDTMPEVKKAFQILPSIDRSVEPLITSSHTAEKGYILGIGCTVRANTDNEAFEKLSILTDGPPSGAILVERAISTNYREEYRFGAQALPSGNRWKVDNVYIDPAFDLTEVCRYSWTRLPLGGTAYWEPMNPVSQETMPDMALSMQTDHYIALYAAYKDPEEDLMQHDWIMRSMKTLLPYAVGSYLGDFDFQTRSSKFWSERANNRLAAIREKYNPEGRICGYLDKDDKSGVKGLLNELPIDVAKI</sequence>
<dbReference type="PANTHER" id="PTHR42973">
    <property type="entry name" value="BINDING OXIDOREDUCTASE, PUTATIVE (AFU_ORTHOLOGUE AFUA_1G17690)-RELATED"/>
    <property type="match status" value="1"/>
</dbReference>
<comment type="similarity">
    <text evidence="2">Belongs to the oxygen-dependent FAD-linked oxidoreductase family.</text>
</comment>
<evidence type="ECO:0000256" key="5">
    <source>
        <dbReference type="ARBA" id="ARBA00023002"/>
    </source>
</evidence>
<evidence type="ECO:0000256" key="3">
    <source>
        <dbReference type="ARBA" id="ARBA00022630"/>
    </source>
</evidence>
<dbReference type="Proteomes" id="UP000766486">
    <property type="component" value="Unassembled WGS sequence"/>
</dbReference>
<keyword evidence="5" id="KW-0560">Oxidoreductase</keyword>
<dbReference type="Pfam" id="PF01565">
    <property type="entry name" value="FAD_binding_4"/>
    <property type="match status" value="1"/>
</dbReference>
<dbReference type="PROSITE" id="PS51387">
    <property type="entry name" value="FAD_PCMH"/>
    <property type="match status" value="1"/>
</dbReference>
<dbReference type="SUPFAM" id="SSF56176">
    <property type="entry name" value="FAD-binding/transporter-associated domain-like"/>
    <property type="match status" value="1"/>
</dbReference>
<dbReference type="InterPro" id="IPR016167">
    <property type="entry name" value="FAD-bd_PCMH_sub1"/>
</dbReference>
<dbReference type="InterPro" id="IPR016169">
    <property type="entry name" value="FAD-bd_PCMH_sub2"/>
</dbReference>
<evidence type="ECO:0000259" key="6">
    <source>
        <dbReference type="PROSITE" id="PS51387"/>
    </source>
</evidence>
<accession>A0ABY6UJ77</accession>
<feature type="domain" description="FAD-binding PCMH-type" evidence="6">
    <location>
        <begin position="33"/>
        <end position="204"/>
    </location>
</feature>
<reference evidence="7 8" key="1">
    <citation type="submission" date="2019-06" db="EMBL/GenBank/DDBJ databases">
        <authorList>
            <person name="Broberg M."/>
        </authorList>
    </citation>
    <scope>NUCLEOTIDE SEQUENCE [LARGE SCALE GENOMIC DNA]</scope>
</reference>
<dbReference type="InterPro" id="IPR050416">
    <property type="entry name" value="FAD-linked_Oxidoreductase"/>
</dbReference>
<comment type="cofactor">
    <cofactor evidence="1">
        <name>FAD</name>
        <dbReference type="ChEBI" id="CHEBI:57692"/>
    </cofactor>
</comment>
<dbReference type="EMBL" id="CABFNS010000830">
    <property type="protein sequence ID" value="VUC31295.1"/>
    <property type="molecule type" value="Genomic_DNA"/>
</dbReference>
<dbReference type="PANTHER" id="PTHR42973:SF39">
    <property type="entry name" value="FAD-BINDING PCMH-TYPE DOMAIN-CONTAINING PROTEIN"/>
    <property type="match status" value="1"/>
</dbReference>
<dbReference type="InterPro" id="IPR006094">
    <property type="entry name" value="Oxid_FAD_bind_N"/>
</dbReference>
<dbReference type="InterPro" id="IPR036318">
    <property type="entry name" value="FAD-bd_PCMH-like_sf"/>
</dbReference>
<keyword evidence="4" id="KW-0274">FAD</keyword>
<evidence type="ECO:0000313" key="7">
    <source>
        <dbReference type="EMBL" id="VUC31295.1"/>
    </source>
</evidence>
<evidence type="ECO:0000256" key="1">
    <source>
        <dbReference type="ARBA" id="ARBA00001974"/>
    </source>
</evidence>